<name>A0A285UDT2_9HYPH</name>
<accession>A0A285UDT2</accession>
<evidence type="ECO:0000313" key="2">
    <source>
        <dbReference type="Proteomes" id="UP000219167"/>
    </source>
</evidence>
<dbReference type="Proteomes" id="UP000219167">
    <property type="component" value="Unassembled WGS sequence"/>
</dbReference>
<protein>
    <submittedName>
        <fullName evidence="1">Uncharacterized protein</fullName>
    </submittedName>
</protein>
<sequence>MSGVRLEPVPGWRGDVPPAVLATRQLSGICPASATIMKPSRTPI</sequence>
<gene>
    <name evidence="1" type="ORF">SAMN05892877_10675</name>
</gene>
<organism evidence="1 2">
    <name type="scientific">Rhizobium subbaraonis</name>
    <dbReference type="NCBI Taxonomy" id="908946"/>
    <lineage>
        <taxon>Bacteria</taxon>
        <taxon>Pseudomonadati</taxon>
        <taxon>Pseudomonadota</taxon>
        <taxon>Alphaproteobacteria</taxon>
        <taxon>Hyphomicrobiales</taxon>
        <taxon>Rhizobiaceae</taxon>
        <taxon>Rhizobium/Agrobacterium group</taxon>
        <taxon>Rhizobium</taxon>
    </lineage>
</organism>
<proteinExistence type="predicted"/>
<dbReference type="EMBL" id="OBQD01000006">
    <property type="protein sequence ID" value="SOC39558.1"/>
    <property type="molecule type" value="Genomic_DNA"/>
</dbReference>
<reference evidence="1 2" key="1">
    <citation type="submission" date="2017-08" db="EMBL/GenBank/DDBJ databases">
        <authorList>
            <person name="de Groot N.N."/>
        </authorList>
    </citation>
    <scope>NUCLEOTIDE SEQUENCE [LARGE SCALE GENOMIC DNA]</scope>
    <source>
        <strain evidence="1 2">JC85</strain>
    </source>
</reference>
<keyword evidence="2" id="KW-1185">Reference proteome</keyword>
<dbReference type="AlphaFoldDB" id="A0A285UDT2"/>
<evidence type="ECO:0000313" key="1">
    <source>
        <dbReference type="EMBL" id="SOC39558.1"/>
    </source>
</evidence>